<name>A0A8I2YD57_9AGAM</name>
<dbReference type="Gene3D" id="3.20.20.70">
    <property type="entry name" value="Aldolase class I"/>
    <property type="match status" value="1"/>
</dbReference>
<reference evidence="1" key="1">
    <citation type="submission" date="2021-03" db="EMBL/GenBank/DDBJ databases">
        <title>Evolutionary innovations through gain and loss of genes in the ectomycorrhizal Boletales.</title>
        <authorList>
            <person name="Wu G."/>
            <person name="Miyauchi S."/>
            <person name="Morin E."/>
            <person name="Yang Z.-L."/>
            <person name="Xu J."/>
            <person name="Martin F.M."/>
        </authorList>
    </citation>
    <scope>NUCLEOTIDE SEQUENCE</scope>
    <source>
        <strain evidence="1">BR01</strain>
    </source>
</reference>
<gene>
    <name evidence="1" type="ORF">JVT61DRAFT_13555</name>
</gene>
<evidence type="ECO:0000313" key="1">
    <source>
        <dbReference type="EMBL" id="KAG6369787.1"/>
    </source>
</evidence>
<dbReference type="InterPro" id="IPR013785">
    <property type="entry name" value="Aldolase_TIM"/>
</dbReference>
<protein>
    <submittedName>
        <fullName evidence="1">Uncharacterized protein</fullName>
    </submittedName>
</protein>
<proteinExistence type="predicted"/>
<dbReference type="Proteomes" id="UP000683000">
    <property type="component" value="Unassembled WGS sequence"/>
</dbReference>
<evidence type="ECO:0000313" key="2">
    <source>
        <dbReference type="Proteomes" id="UP000683000"/>
    </source>
</evidence>
<sequence length="151" mass="16685">MLVLTHSNHKAYLREITAPRGLVKAFTSLLFFDENEDLSVLAIQALCHGLARASHQCRPNSILIISRAVSPQHLSHDKRNLKQAIAFGRQTLDQNVIIIAGCGAPSARESKKLYLDAKEASATYVLVSIPSIWPPQITKDAIPAFHHNVRT</sequence>
<dbReference type="OrthoDB" id="191315at2759"/>
<organism evidence="1 2">
    <name type="scientific">Boletus reticuloceps</name>
    <dbReference type="NCBI Taxonomy" id="495285"/>
    <lineage>
        <taxon>Eukaryota</taxon>
        <taxon>Fungi</taxon>
        <taxon>Dikarya</taxon>
        <taxon>Basidiomycota</taxon>
        <taxon>Agaricomycotina</taxon>
        <taxon>Agaricomycetes</taxon>
        <taxon>Agaricomycetidae</taxon>
        <taxon>Boletales</taxon>
        <taxon>Boletineae</taxon>
        <taxon>Boletaceae</taxon>
        <taxon>Boletoideae</taxon>
        <taxon>Boletus</taxon>
    </lineage>
</organism>
<keyword evidence="2" id="KW-1185">Reference proteome</keyword>
<dbReference type="EMBL" id="JAGFBS010000065">
    <property type="protein sequence ID" value="KAG6369787.1"/>
    <property type="molecule type" value="Genomic_DNA"/>
</dbReference>
<accession>A0A8I2YD57</accession>
<dbReference type="SUPFAM" id="SSF51569">
    <property type="entry name" value="Aldolase"/>
    <property type="match status" value="1"/>
</dbReference>
<dbReference type="AlphaFoldDB" id="A0A8I2YD57"/>
<comment type="caution">
    <text evidence="1">The sequence shown here is derived from an EMBL/GenBank/DDBJ whole genome shotgun (WGS) entry which is preliminary data.</text>
</comment>